<name>A0ABS9DQY5_9PROT</name>
<dbReference type="RefSeq" id="WP_235702378.1">
    <property type="nucleotide sequence ID" value="NZ_JAKGBZ010000001.1"/>
</dbReference>
<gene>
    <name evidence="1" type="ORF">L2A60_00360</name>
</gene>
<evidence type="ECO:0000313" key="2">
    <source>
        <dbReference type="Proteomes" id="UP001521209"/>
    </source>
</evidence>
<keyword evidence="2" id="KW-1185">Reference proteome</keyword>
<organism evidence="1 2">
    <name type="scientific">Acidiphilium iwatense</name>
    <dbReference type="NCBI Taxonomy" id="768198"/>
    <lineage>
        <taxon>Bacteria</taxon>
        <taxon>Pseudomonadati</taxon>
        <taxon>Pseudomonadota</taxon>
        <taxon>Alphaproteobacteria</taxon>
        <taxon>Acetobacterales</taxon>
        <taxon>Acidocellaceae</taxon>
        <taxon>Acidiphilium</taxon>
    </lineage>
</organism>
<comment type="caution">
    <text evidence="1">The sequence shown here is derived from an EMBL/GenBank/DDBJ whole genome shotgun (WGS) entry which is preliminary data.</text>
</comment>
<sequence length="133" mass="15120">MKVAMPQPVLPTASQLALLVSLLIQRYSAERGKDVSRFRLARNSLRRLAVRERLRDALIDDWTEAMARDYGWLVFLDAEEFLLLKKDSAATWTKIATKRCDDLIKRLRAGDSSAIDDAEAEFEPLPEPDDGDE</sequence>
<accession>A0ABS9DQY5</accession>
<evidence type="ECO:0000313" key="1">
    <source>
        <dbReference type="EMBL" id="MCF3945137.1"/>
    </source>
</evidence>
<dbReference type="EMBL" id="JAKGBZ010000001">
    <property type="protein sequence ID" value="MCF3945137.1"/>
    <property type="molecule type" value="Genomic_DNA"/>
</dbReference>
<reference evidence="1 2" key="1">
    <citation type="submission" date="2022-01" db="EMBL/GenBank/DDBJ databases">
        <authorList>
            <person name="Won M."/>
            <person name="Kim S.-J."/>
            <person name="Kwon S.-W."/>
        </authorList>
    </citation>
    <scope>NUCLEOTIDE SEQUENCE [LARGE SCALE GENOMIC DNA]</scope>
    <source>
        <strain evidence="1 2">KCTC 23505</strain>
    </source>
</reference>
<protein>
    <submittedName>
        <fullName evidence="1">Uncharacterized protein</fullName>
    </submittedName>
</protein>
<proteinExistence type="predicted"/>
<dbReference type="Proteomes" id="UP001521209">
    <property type="component" value="Unassembled WGS sequence"/>
</dbReference>